<dbReference type="SUPFAM" id="SSF51215">
    <property type="entry name" value="Regulatory protein AraC"/>
    <property type="match status" value="1"/>
</dbReference>
<evidence type="ECO:0000256" key="2">
    <source>
        <dbReference type="ARBA" id="ARBA00023125"/>
    </source>
</evidence>
<dbReference type="Pfam" id="PF12833">
    <property type="entry name" value="HTH_18"/>
    <property type="match status" value="1"/>
</dbReference>
<evidence type="ECO:0000256" key="1">
    <source>
        <dbReference type="ARBA" id="ARBA00023015"/>
    </source>
</evidence>
<organism evidence="5 6">
    <name type="scientific">Longispora fulva</name>
    <dbReference type="NCBI Taxonomy" id="619741"/>
    <lineage>
        <taxon>Bacteria</taxon>
        <taxon>Bacillati</taxon>
        <taxon>Actinomycetota</taxon>
        <taxon>Actinomycetes</taxon>
        <taxon>Micromonosporales</taxon>
        <taxon>Micromonosporaceae</taxon>
        <taxon>Longispora</taxon>
    </lineage>
</organism>
<dbReference type="AlphaFoldDB" id="A0A8J7GMV4"/>
<dbReference type="Pfam" id="PF02311">
    <property type="entry name" value="AraC_binding"/>
    <property type="match status" value="1"/>
</dbReference>
<dbReference type="InterPro" id="IPR009057">
    <property type="entry name" value="Homeodomain-like_sf"/>
</dbReference>
<gene>
    <name evidence="5" type="ORF">IW245_007475</name>
</gene>
<dbReference type="SUPFAM" id="SSF46689">
    <property type="entry name" value="Homeodomain-like"/>
    <property type="match status" value="2"/>
</dbReference>
<keyword evidence="6" id="KW-1185">Reference proteome</keyword>
<dbReference type="PANTHER" id="PTHR46796">
    <property type="entry name" value="HTH-TYPE TRANSCRIPTIONAL ACTIVATOR RHAS-RELATED"/>
    <property type="match status" value="1"/>
</dbReference>
<dbReference type="PROSITE" id="PS01124">
    <property type="entry name" value="HTH_ARAC_FAMILY_2"/>
    <property type="match status" value="1"/>
</dbReference>
<accession>A0A8J7GMV4</accession>
<comment type="caution">
    <text evidence="5">The sequence shown here is derived from an EMBL/GenBank/DDBJ whole genome shotgun (WGS) entry which is preliminary data.</text>
</comment>
<feature type="domain" description="HTH araC/xylS-type" evidence="4">
    <location>
        <begin position="169"/>
        <end position="266"/>
    </location>
</feature>
<protein>
    <submittedName>
        <fullName evidence="5">AraC-like DNA-binding protein</fullName>
    </submittedName>
</protein>
<dbReference type="PANTHER" id="PTHR46796:SF2">
    <property type="entry name" value="TRANSCRIPTIONAL REGULATORY PROTEIN"/>
    <property type="match status" value="1"/>
</dbReference>
<dbReference type="GO" id="GO:0003700">
    <property type="term" value="F:DNA-binding transcription factor activity"/>
    <property type="evidence" value="ECO:0007669"/>
    <property type="project" value="InterPro"/>
</dbReference>
<evidence type="ECO:0000313" key="5">
    <source>
        <dbReference type="EMBL" id="MBG6141281.1"/>
    </source>
</evidence>
<keyword evidence="1" id="KW-0805">Transcription regulation</keyword>
<evidence type="ECO:0000313" key="6">
    <source>
        <dbReference type="Proteomes" id="UP000622552"/>
    </source>
</evidence>
<dbReference type="GO" id="GO:0043565">
    <property type="term" value="F:sequence-specific DNA binding"/>
    <property type="evidence" value="ECO:0007669"/>
    <property type="project" value="InterPro"/>
</dbReference>
<evidence type="ECO:0000259" key="4">
    <source>
        <dbReference type="PROSITE" id="PS01124"/>
    </source>
</evidence>
<sequence length="275" mass="29361">MTGDRARYWRRDALPGTELLAARFVRHAFARHAHAEYAIGAIVDGVEEWDVAGGTMRAGAGSLVFVNPEVPHNGRAGVPEGWSYRIIYPDVATVRAVAAELGRPGTPWFRESVVADPGTHRLLVAAVRAADRGDDLAASSAQHAALVALLGLNAGTAAPASAPAPRAVDRARELLHARLTAPPTLAELAEHVGLGPHVLQRAFRTATGLPPHAYLVQERVRRARSLLAAGDRPAEVAAAVGFADQAHLTRHFRRYLGVPPGAYRKNVQDRGAREA</sequence>
<dbReference type="SMART" id="SM00342">
    <property type="entry name" value="HTH_ARAC"/>
    <property type="match status" value="1"/>
</dbReference>
<reference evidence="5" key="1">
    <citation type="submission" date="2020-11" db="EMBL/GenBank/DDBJ databases">
        <title>Sequencing the genomes of 1000 actinobacteria strains.</title>
        <authorList>
            <person name="Klenk H.-P."/>
        </authorList>
    </citation>
    <scope>NUCLEOTIDE SEQUENCE</scope>
    <source>
        <strain evidence="5">DSM 45356</strain>
    </source>
</reference>
<proteinExistence type="predicted"/>
<dbReference type="EMBL" id="JADOUF010000001">
    <property type="protein sequence ID" value="MBG6141281.1"/>
    <property type="molecule type" value="Genomic_DNA"/>
</dbReference>
<keyword evidence="3" id="KW-0804">Transcription</keyword>
<keyword evidence="2 5" id="KW-0238">DNA-binding</keyword>
<dbReference type="Gene3D" id="1.10.10.60">
    <property type="entry name" value="Homeodomain-like"/>
    <property type="match status" value="2"/>
</dbReference>
<dbReference type="InterPro" id="IPR050204">
    <property type="entry name" value="AraC_XylS_family_regulators"/>
</dbReference>
<dbReference type="Proteomes" id="UP000622552">
    <property type="component" value="Unassembled WGS sequence"/>
</dbReference>
<dbReference type="RefSeq" id="WP_197007721.1">
    <property type="nucleotide sequence ID" value="NZ_BONS01000029.1"/>
</dbReference>
<dbReference type="InterPro" id="IPR018060">
    <property type="entry name" value="HTH_AraC"/>
</dbReference>
<evidence type="ECO:0000256" key="3">
    <source>
        <dbReference type="ARBA" id="ARBA00023163"/>
    </source>
</evidence>
<dbReference type="InterPro" id="IPR037923">
    <property type="entry name" value="HTH-like"/>
</dbReference>
<dbReference type="InterPro" id="IPR003313">
    <property type="entry name" value="AraC-bd"/>
</dbReference>
<name>A0A8J7GMV4_9ACTN</name>